<organism evidence="2 3">
    <name type="scientific">Loigolactobacillus coryniformis subsp. coryniformis KCTC 3167 = DSM 20001</name>
    <dbReference type="NCBI Taxonomy" id="913848"/>
    <lineage>
        <taxon>Bacteria</taxon>
        <taxon>Bacillati</taxon>
        <taxon>Bacillota</taxon>
        <taxon>Bacilli</taxon>
        <taxon>Lactobacillales</taxon>
        <taxon>Lactobacillaceae</taxon>
        <taxon>Loigolactobacillus</taxon>
    </lineage>
</organism>
<dbReference type="PATRIC" id="fig|913848.6.peg.2117"/>
<dbReference type="PANTHER" id="PTHR43792">
    <property type="entry name" value="GNAT FAMILY, PUTATIVE (AFU_ORTHOLOGUE AFUA_3G00765)-RELATED-RELATED"/>
    <property type="match status" value="1"/>
</dbReference>
<dbReference type="InterPro" id="IPR000182">
    <property type="entry name" value="GNAT_dom"/>
</dbReference>
<dbReference type="Pfam" id="PF13302">
    <property type="entry name" value="Acetyltransf_3"/>
    <property type="match status" value="1"/>
</dbReference>
<dbReference type="AlphaFoldDB" id="A0A0R1F810"/>
<comment type="caution">
    <text evidence="2">The sequence shown here is derived from an EMBL/GenBank/DDBJ whole genome shotgun (WGS) entry which is preliminary data.</text>
</comment>
<name>A0A0R1F810_9LACO</name>
<dbReference type="PANTHER" id="PTHR43792:SF1">
    <property type="entry name" value="N-ACETYLTRANSFERASE DOMAIN-CONTAINING PROTEIN"/>
    <property type="match status" value="1"/>
</dbReference>
<feature type="domain" description="N-acetyltransferase" evidence="1">
    <location>
        <begin position="19"/>
        <end position="180"/>
    </location>
</feature>
<reference evidence="2 3" key="1">
    <citation type="journal article" date="2015" name="Genome Announc.">
        <title>Expanding the biotechnology potential of lactobacilli through comparative genomics of 213 strains and associated genera.</title>
        <authorList>
            <person name="Sun Z."/>
            <person name="Harris H.M."/>
            <person name="McCann A."/>
            <person name="Guo C."/>
            <person name="Argimon S."/>
            <person name="Zhang W."/>
            <person name="Yang X."/>
            <person name="Jeffery I.B."/>
            <person name="Cooney J.C."/>
            <person name="Kagawa T.F."/>
            <person name="Liu W."/>
            <person name="Song Y."/>
            <person name="Salvetti E."/>
            <person name="Wrobel A."/>
            <person name="Rasinkangas P."/>
            <person name="Parkhill J."/>
            <person name="Rea M.C."/>
            <person name="O'Sullivan O."/>
            <person name="Ritari J."/>
            <person name="Douillard F.P."/>
            <person name="Paul Ross R."/>
            <person name="Yang R."/>
            <person name="Briner A.E."/>
            <person name="Felis G.E."/>
            <person name="de Vos W.M."/>
            <person name="Barrangou R."/>
            <person name="Klaenhammer T.R."/>
            <person name="Caufield P.W."/>
            <person name="Cui Y."/>
            <person name="Zhang H."/>
            <person name="O'Toole P.W."/>
        </authorList>
    </citation>
    <scope>NUCLEOTIDE SEQUENCE [LARGE SCALE GENOMIC DNA]</scope>
    <source>
        <strain evidence="2 3">DSM 20001</strain>
    </source>
</reference>
<dbReference type="GO" id="GO:0016747">
    <property type="term" value="F:acyltransferase activity, transferring groups other than amino-acyl groups"/>
    <property type="evidence" value="ECO:0007669"/>
    <property type="project" value="InterPro"/>
</dbReference>
<sequence length="185" mass="20697">MGVLVQELLEQPSVPASRVKLRPVTLADTAAMFDYASDPATAHYVFPVNHSLVDSKKAILDFFMARPAGQYGIALNENNQLIGAVQLLDIDENNRKASLAYVLNPAYQHRGYMQESVTALLDMLFHQTSMQRIYALHEPENQASAKVMAAVGMQQEGVLHQTILMRHQFVDGCLHAITREQYLNK</sequence>
<dbReference type="InterPro" id="IPR016181">
    <property type="entry name" value="Acyl_CoA_acyltransferase"/>
</dbReference>
<dbReference type="SUPFAM" id="SSF55729">
    <property type="entry name" value="Acyl-CoA N-acyltransferases (Nat)"/>
    <property type="match status" value="1"/>
</dbReference>
<gene>
    <name evidence="2" type="ORF">FD22_GL002072</name>
</gene>
<dbReference type="Gene3D" id="3.40.630.30">
    <property type="match status" value="1"/>
</dbReference>
<dbReference type="GeneID" id="65917499"/>
<dbReference type="EMBL" id="AZCN01000064">
    <property type="protein sequence ID" value="KRK14855.1"/>
    <property type="molecule type" value="Genomic_DNA"/>
</dbReference>
<keyword evidence="2" id="KW-0808">Transferase</keyword>
<evidence type="ECO:0000313" key="3">
    <source>
        <dbReference type="Proteomes" id="UP000051181"/>
    </source>
</evidence>
<dbReference type="PROSITE" id="PS51186">
    <property type="entry name" value="GNAT"/>
    <property type="match status" value="1"/>
</dbReference>
<proteinExistence type="predicted"/>
<evidence type="ECO:0000259" key="1">
    <source>
        <dbReference type="PROSITE" id="PS51186"/>
    </source>
</evidence>
<evidence type="ECO:0000313" key="2">
    <source>
        <dbReference type="EMBL" id="KRK14855.1"/>
    </source>
</evidence>
<protein>
    <submittedName>
        <fullName evidence="2">Acetyltransferase</fullName>
    </submittedName>
</protein>
<dbReference type="RefSeq" id="WP_010011665.1">
    <property type="nucleotide sequence ID" value="NZ_AZCN01000064.1"/>
</dbReference>
<dbReference type="Proteomes" id="UP000051181">
    <property type="component" value="Unassembled WGS sequence"/>
</dbReference>
<dbReference type="eggNOG" id="COG1670">
    <property type="taxonomic scope" value="Bacteria"/>
</dbReference>
<accession>A0A0R1F810</accession>
<dbReference type="InterPro" id="IPR051531">
    <property type="entry name" value="N-acetyltransferase"/>
</dbReference>